<dbReference type="GO" id="GO:0071709">
    <property type="term" value="P:membrane assembly"/>
    <property type="evidence" value="ECO:0007669"/>
    <property type="project" value="TreeGrafter"/>
</dbReference>
<dbReference type="InterPro" id="IPR006634">
    <property type="entry name" value="TLC-dom"/>
</dbReference>
<dbReference type="GO" id="GO:0097035">
    <property type="term" value="P:regulation of membrane lipid distribution"/>
    <property type="evidence" value="ECO:0007669"/>
    <property type="project" value="TreeGrafter"/>
</dbReference>
<dbReference type="InterPro" id="IPR050846">
    <property type="entry name" value="TLCD"/>
</dbReference>
<dbReference type="AlphaFoldDB" id="A0A835HK71"/>
<dbReference type="PANTHER" id="PTHR13439:SF4">
    <property type="entry name" value="TLC DOMAIN-CONTAINING PROTEIN"/>
    <property type="match status" value="1"/>
</dbReference>
<dbReference type="Proteomes" id="UP000631114">
    <property type="component" value="Unassembled WGS sequence"/>
</dbReference>
<feature type="transmembrane region" description="Helical" evidence="5">
    <location>
        <begin position="67"/>
        <end position="88"/>
    </location>
</feature>
<protein>
    <recommendedName>
        <fullName evidence="6">TLC domain-containing protein</fullName>
    </recommendedName>
</protein>
<keyword evidence="3 5" id="KW-1133">Transmembrane helix</keyword>
<evidence type="ECO:0000313" key="7">
    <source>
        <dbReference type="EMBL" id="KAF9599817.1"/>
    </source>
</evidence>
<accession>A0A835HK71</accession>
<comment type="caution">
    <text evidence="7">The sequence shown here is derived from an EMBL/GenBank/DDBJ whole genome shotgun (WGS) entry which is preliminary data.</text>
</comment>
<evidence type="ECO:0000256" key="3">
    <source>
        <dbReference type="ARBA" id="ARBA00022989"/>
    </source>
</evidence>
<keyword evidence="2 5" id="KW-0812">Transmembrane</keyword>
<evidence type="ECO:0000259" key="6">
    <source>
        <dbReference type="Pfam" id="PF03798"/>
    </source>
</evidence>
<sequence length="103" mass="11944">MQVHSIFLHTRKVRRMAGIRDAKSKIVKMEWVLSWTTFLVARLASHILITIKLIIDADKFGKGIELPLALFGMVGMNLLNFFLGLDLWKAYKRETNHPQNHQD</sequence>
<dbReference type="PANTHER" id="PTHR13439">
    <property type="entry name" value="CT120 PROTEIN"/>
    <property type="match status" value="1"/>
</dbReference>
<evidence type="ECO:0000256" key="5">
    <source>
        <dbReference type="SAM" id="Phobius"/>
    </source>
</evidence>
<evidence type="ECO:0000313" key="8">
    <source>
        <dbReference type="Proteomes" id="UP000631114"/>
    </source>
</evidence>
<feature type="transmembrane region" description="Helical" evidence="5">
    <location>
        <begin position="32"/>
        <end position="55"/>
    </location>
</feature>
<dbReference type="OrthoDB" id="10266980at2759"/>
<organism evidence="7 8">
    <name type="scientific">Coptis chinensis</name>
    <dbReference type="NCBI Taxonomy" id="261450"/>
    <lineage>
        <taxon>Eukaryota</taxon>
        <taxon>Viridiplantae</taxon>
        <taxon>Streptophyta</taxon>
        <taxon>Embryophyta</taxon>
        <taxon>Tracheophyta</taxon>
        <taxon>Spermatophyta</taxon>
        <taxon>Magnoliopsida</taxon>
        <taxon>Ranunculales</taxon>
        <taxon>Ranunculaceae</taxon>
        <taxon>Coptidoideae</taxon>
        <taxon>Coptis</taxon>
    </lineage>
</organism>
<gene>
    <name evidence="7" type="ORF">IFM89_001763</name>
</gene>
<feature type="domain" description="TLC" evidence="6">
    <location>
        <begin position="2"/>
        <end position="89"/>
    </location>
</feature>
<comment type="subcellular location">
    <subcellularLocation>
        <location evidence="1">Membrane</location>
        <topology evidence="1">Multi-pass membrane protein</topology>
    </subcellularLocation>
</comment>
<proteinExistence type="predicted"/>
<evidence type="ECO:0000256" key="1">
    <source>
        <dbReference type="ARBA" id="ARBA00004141"/>
    </source>
</evidence>
<dbReference type="Pfam" id="PF03798">
    <property type="entry name" value="TRAM_LAG1_CLN8"/>
    <property type="match status" value="1"/>
</dbReference>
<dbReference type="GO" id="GO:0007009">
    <property type="term" value="P:plasma membrane organization"/>
    <property type="evidence" value="ECO:0007669"/>
    <property type="project" value="TreeGrafter"/>
</dbReference>
<name>A0A835HK71_9MAGN</name>
<keyword evidence="8" id="KW-1185">Reference proteome</keyword>
<dbReference type="GO" id="GO:0005886">
    <property type="term" value="C:plasma membrane"/>
    <property type="evidence" value="ECO:0007669"/>
    <property type="project" value="TreeGrafter"/>
</dbReference>
<evidence type="ECO:0000256" key="2">
    <source>
        <dbReference type="ARBA" id="ARBA00022692"/>
    </source>
</evidence>
<dbReference type="GO" id="GO:0055091">
    <property type="term" value="P:phospholipid homeostasis"/>
    <property type="evidence" value="ECO:0007669"/>
    <property type="project" value="TreeGrafter"/>
</dbReference>
<reference evidence="7 8" key="1">
    <citation type="submission" date="2020-10" db="EMBL/GenBank/DDBJ databases">
        <title>The Coptis chinensis genome and diversification of protoberbering-type alkaloids.</title>
        <authorList>
            <person name="Wang B."/>
            <person name="Shu S."/>
            <person name="Song C."/>
            <person name="Liu Y."/>
        </authorList>
    </citation>
    <scope>NUCLEOTIDE SEQUENCE [LARGE SCALE GENOMIC DNA]</scope>
    <source>
        <strain evidence="7">HL-2020</strain>
        <tissue evidence="7">Leaf</tissue>
    </source>
</reference>
<dbReference type="EMBL" id="JADFTS010000006">
    <property type="protein sequence ID" value="KAF9599817.1"/>
    <property type="molecule type" value="Genomic_DNA"/>
</dbReference>
<keyword evidence="4 5" id="KW-0472">Membrane</keyword>
<evidence type="ECO:0000256" key="4">
    <source>
        <dbReference type="ARBA" id="ARBA00023136"/>
    </source>
</evidence>